<dbReference type="EMBL" id="NUEQ01000121">
    <property type="protein sequence ID" value="PEJ24934.1"/>
    <property type="molecule type" value="Genomic_DNA"/>
</dbReference>
<evidence type="ECO:0000313" key="2">
    <source>
        <dbReference type="Proteomes" id="UP000220106"/>
    </source>
</evidence>
<dbReference type="SUPFAM" id="SSF53254">
    <property type="entry name" value="Phosphoglycerate mutase-like"/>
    <property type="match status" value="1"/>
</dbReference>
<reference evidence="1 2" key="1">
    <citation type="submission" date="2017-09" db="EMBL/GenBank/DDBJ databases">
        <title>Large-scale bioinformatics analysis of Bacillus genomes uncovers conserved roles of natural products in bacterial physiology.</title>
        <authorList>
            <consortium name="Agbiome Team Llc"/>
            <person name="Bleich R.M."/>
            <person name="Kirk G.J."/>
            <person name="Santa Maria K.C."/>
            <person name="Allen S.E."/>
            <person name="Farag S."/>
            <person name="Shank E.A."/>
            <person name="Bowers A."/>
        </authorList>
    </citation>
    <scope>NUCLEOTIDE SEQUENCE [LARGE SCALE GENOMIC DNA]</scope>
    <source>
        <strain evidence="1 2">AFS003229</strain>
    </source>
</reference>
<dbReference type="Pfam" id="PF00300">
    <property type="entry name" value="His_Phos_1"/>
    <property type="match status" value="1"/>
</dbReference>
<gene>
    <name evidence="1" type="ORF">CN689_26740</name>
</gene>
<protein>
    <recommendedName>
        <fullName evidence="3">Histidine phosphatase family protein</fullName>
    </recommendedName>
</protein>
<accession>A0AAX0RQB4</accession>
<dbReference type="InterPro" id="IPR029033">
    <property type="entry name" value="His_PPase_superfam"/>
</dbReference>
<comment type="caution">
    <text evidence="1">The sequence shown here is derived from an EMBL/GenBank/DDBJ whole genome shotgun (WGS) entry which is preliminary data.</text>
</comment>
<organism evidence="1 2">
    <name type="scientific">Peribacillus butanolivorans</name>
    <dbReference type="NCBI Taxonomy" id="421767"/>
    <lineage>
        <taxon>Bacteria</taxon>
        <taxon>Bacillati</taxon>
        <taxon>Bacillota</taxon>
        <taxon>Bacilli</taxon>
        <taxon>Bacillales</taxon>
        <taxon>Bacillaceae</taxon>
        <taxon>Peribacillus</taxon>
    </lineage>
</organism>
<dbReference type="AlphaFoldDB" id="A0AAX0RQB4"/>
<evidence type="ECO:0000313" key="1">
    <source>
        <dbReference type="EMBL" id="PEJ24934.1"/>
    </source>
</evidence>
<dbReference type="Gene3D" id="3.40.50.1240">
    <property type="entry name" value="Phosphoglycerate mutase-like"/>
    <property type="match status" value="1"/>
</dbReference>
<dbReference type="RefSeq" id="WP_082527339.1">
    <property type="nucleotide sequence ID" value="NZ_NUEQ01000121.1"/>
</dbReference>
<dbReference type="InterPro" id="IPR013078">
    <property type="entry name" value="His_Pase_superF_clade-1"/>
</dbReference>
<proteinExistence type="predicted"/>
<sequence>MISKHKSGNILVVTHSVILKSLLMYVKGKSIKDLWAPPFIHDTSLTILEIKDGMHHLLSEGDVSHLNNVTSV</sequence>
<dbReference type="Proteomes" id="UP000220106">
    <property type="component" value="Unassembled WGS sequence"/>
</dbReference>
<name>A0AAX0RQB4_9BACI</name>
<evidence type="ECO:0008006" key="3">
    <source>
        <dbReference type="Google" id="ProtNLM"/>
    </source>
</evidence>